<sequence>MSPTLKNHISAIVFYGDPCHMPNQTYNMGNGTRSAEGQKQRAFLNEHYSDLIADYCNPNDPVCASSDDITAHMEYVYLWNGNAAAFFKRKVTETLKLGSGLKGIQSEFI</sequence>
<dbReference type="VEuPathDB" id="FungiDB:ASPWEDRAFT_172997"/>
<dbReference type="Proteomes" id="UP000184383">
    <property type="component" value="Unassembled WGS sequence"/>
</dbReference>
<dbReference type="EMBL" id="KV878212">
    <property type="protein sequence ID" value="OJJ36212.1"/>
    <property type="molecule type" value="Genomic_DNA"/>
</dbReference>
<dbReference type="OrthoDB" id="2586582at2759"/>
<evidence type="ECO:0000256" key="1">
    <source>
        <dbReference type="ARBA" id="ARBA00022801"/>
    </source>
</evidence>
<evidence type="ECO:0000313" key="4">
    <source>
        <dbReference type="Proteomes" id="UP000184383"/>
    </source>
</evidence>
<proteinExistence type="predicted"/>
<dbReference type="GeneID" id="63746857"/>
<dbReference type="InterPro" id="IPR029058">
    <property type="entry name" value="AB_hydrolase_fold"/>
</dbReference>
<dbReference type="PANTHER" id="PTHR33630">
    <property type="entry name" value="CUTINASE RV1984C-RELATED-RELATED"/>
    <property type="match status" value="1"/>
</dbReference>
<dbReference type="GO" id="GO:0052689">
    <property type="term" value="F:carboxylic ester hydrolase activity"/>
    <property type="evidence" value="ECO:0007669"/>
    <property type="project" value="UniProtKB-ARBA"/>
</dbReference>
<dbReference type="SUPFAM" id="SSF53474">
    <property type="entry name" value="alpha/beta-Hydrolases"/>
    <property type="match status" value="1"/>
</dbReference>
<name>A0A1L9RMS5_ASPWE</name>
<dbReference type="PANTHER" id="PTHR33630:SF9">
    <property type="entry name" value="CUTINASE 4"/>
    <property type="match status" value="1"/>
</dbReference>
<evidence type="ECO:0000256" key="2">
    <source>
        <dbReference type="ARBA" id="ARBA00023157"/>
    </source>
</evidence>
<dbReference type="Gene3D" id="3.40.50.1820">
    <property type="entry name" value="alpha/beta hydrolase"/>
    <property type="match status" value="1"/>
</dbReference>
<organism evidence="3 4">
    <name type="scientific">Aspergillus wentii DTO 134E9</name>
    <dbReference type="NCBI Taxonomy" id="1073089"/>
    <lineage>
        <taxon>Eukaryota</taxon>
        <taxon>Fungi</taxon>
        <taxon>Dikarya</taxon>
        <taxon>Ascomycota</taxon>
        <taxon>Pezizomycotina</taxon>
        <taxon>Eurotiomycetes</taxon>
        <taxon>Eurotiomycetidae</taxon>
        <taxon>Eurotiales</taxon>
        <taxon>Aspergillaceae</taxon>
        <taxon>Aspergillus</taxon>
        <taxon>Aspergillus subgen. Cremei</taxon>
    </lineage>
</organism>
<gene>
    <name evidence="3" type="ORF">ASPWEDRAFT_172997</name>
</gene>
<accession>A0A1L9RMS5</accession>
<dbReference type="InterPro" id="IPR000675">
    <property type="entry name" value="Cutinase/axe"/>
</dbReference>
<evidence type="ECO:0000313" key="3">
    <source>
        <dbReference type="EMBL" id="OJJ36212.1"/>
    </source>
</evidence>
<keyword evidence="2" id="KW-1015">Disulfide bond</keyword>
<dbReference type="RefSeq" id="XP_040689888.1">
    <property type="nucleotide sequence ID" value="XM_040831009.1"/>
</dbReference>
<dbReference type="STRING" id="1073089.A0A1L9RMS5"/>
<reference evidence="4" key="1">
    <citation type="journal article" date="2017" name="Genome Biol.">
        <title>Comparative genomics reveals high biological diversity and specific adaptations in the industrially and medically important fungal genus Aspergillus.</title>
        <authorList>
            <person name="de Vries R.P."/>
            <person name="Riley R."/>
            <person name="Wiebenga A."/>
            <person name="Aguilar-Osorio G."/>
            <person name="Amillis S."/>
            <person name="Uchima C.A."/>
            <person name="Anderluh G."/>
            <person name="Asadollahi M."/>
            <person name="Askin M."/>
            <person name="Barry K."/>
            <person name="Battaglia E."/>
            <person name="Bayram O."/>
            <person name="Benocci T."/>
            <person name="Braus-Stromeyer S.A."/>
            <person name="Caldana C."/>
            <person name="Canovas D."/>
            <person name="Cerqueira G.C."/>
            <person name="Chen F."/>
            <person name="Chen W."/>
            <person name="Choi C."/>
            <person name="Clum A."/>
            <person name="Dos Santos R.A."/>
            <person name="Damasio A.R."/>
            <person name="Diallinas G."/>
            <person name="Emri T."/>
            <person name="Fekete E."/>
            <person name="Flipphi M."/>
            <person name="Freyberg S."/>
            <person name="Gallo A."/>
            <person name="Gournas C."/>
            <person name="Habgood R."/>
            <person name="Hainaut M."/>
            <person name="Harispe M.L."/>
            <person name="Henrissat B."/>
            <person name="Hilden K.S."/>
            <person name="Hope R."/>
            <person name="Hossain A."/>
            <person name="Karabika E."/>
            <person name="Karaffa L."/>
            <person name="Karanyi Z."/>
            <person name="Krasevec N."/>
            <person name="Kuo A."/>
            <person name="Kusch H."/>
            <person name="LaButti K."/>
            <person name="Lagendijk E.L."/>
            <person name="Lapidus A."/>
            <person name="Levasseur A."/>
            <person name="Lindquist E."/>
            <person name="Lipzen A."/>
            <person name="Logrieco A.F."/>
            <person name="MacCabe A."/>
            <person name="Maekelae M.R."/>
            <person name="Malavazi I."/>
            <person name="Melin P."/>
            <person name="Meyer V."/>
            <person name="Mielnichuk N."/>
            <person name="Miskei M."/>
            <person name="Molnar A.P."/>
            <person name="Mule G."/>
            <person name="Ngan C.Y."/>
            <person name="Orejas M."/>
            <person name="Orosz E."/>
            <person name="Ouedraogo J.P."/>
            <person name="Overkamp K.M."/>
            <person name="Park H.-S."/>
            <person name="Perrone G."/>
            <person name="Piumi F."/>
            <person name="Punt P.J."/>
            <person name="Ram A.F."/>
            <person name="Ramon A."/>
            <person name="Rauscher S."/>
            <person name="Record E."/>
            <person name="Riano-Pachon D.M."/>
            <person name="Robert V."/>
            <person name="Roehrig J."/>
            <person name="Ruller R."/>
            <person name="Salamov A."/>
            <person name="Salih N.S."/>
            <person name="Samson R.A."/>
            <person name="Sandor E."/>
            <person name="Sanguinetti M."/>
            <person name="Schuetze T."/>
            <person name="Sepcic K."/>
            <person name="Shelest E."/>
            <person name="Sherlock G."/>
            <person name="Sophianopoulou V."/>
            <person name="Squina F.M."/>
            <person name="Sun H."/>
            <person name="Susca A."/>
            <person name="Todd R.B."/>
            <person name="Tsang A."/>
            <person name="Unkles S.E."/>
            <person name="van de Wiele N."/>
            <person name="van Rossen-Uffink D."/>
            <person name="Oliveira J.V."/>
            <person name="Vesth T.C."/>
            <person name="Visser J."/>
            <person name="Yu J.-H."/>
            <person name="Zhou M."/>
            <person name="Andersen M.R."/>
            <person name="Archer D.B."/>
            <person name="Baker S.E."/>
            <person name="Benoit I."/>
            <person name="Brakhage A.A."/>
            <person name="Braus G.H."/>
            <person name="Fischer R."/>
            <person name="Frisvad J.C."/>
            <person name="Goldman G.H."/>
            <person name="Houbraken J."/>
            <person name="Oakley B."/>
            <person name="Pocsi I."/>
            <person name="Scazzocchio C."/>
            <person name="Seiboth B."/>
            <person name="vanKuyk P.A."/>
            <person name="Wortman J."/>
            <person name="Dyer P.S."/>
            <person name="Grigoriev I.V."/>
        </authorList>
    </citation>
    <scope>NUCLEOTIDE SEQUENCE [LARGE SCALE GENOMIC DNA]</scope>
    <source>
        <strain evidence="4">DTO 134E9</strain>
    </source>
</reference>
<protein>
    <submittedName>
        <fullName evidence="3">Uncharacterized protein</fullName>
    </submittedName>
</protein>
<dbReference type="Pfam" id="PF01083">
    <property type="entry name" value="Cutinase"/>
    <property type="match status" value="1"/>
</dbReference>
<dbReference type="AlphaFoldDB" id="A0A1L9RMS5"/>
<keyword evidence="4" id="KW-1185">Reference proteome</keyword>
<keyword evidence="1" id="KW-0378">Hydrolase</keyword>